<dbReference type="STRING" id="294935.ATN88_23600"/>
<protein>
    <recommendedName>
        <fullName evidence="3">Chemotaxis methyl-accepting receptor HlyB-like 4HB MCP domain-containing protein</fullName>
    </recommendedName>
</protein>
<sequence length="193" mass="22320">MRHFLPKTIKAQLASVAVLILLSVVVFAATFYTSFSQLDKLDQASMDILKSQTSVLMLRRHEKDFMARNDVKYKDKFENEFNTLSGRLSSASAVLASLNMEKQSDVQAMLNKLEKYKYDFEVLVEQRLTVGVSHDKGLQGVAREASHRIEREIQRIKDDSIYKQLLMLRRHEKDFLLRSDEKYVDAFNQPLAV</sequence>
<name>A0A135IBY2_9GAMM</name>
<dbReference type="Proteomes" id="UP000070529">
    <property type="component" value="Unassembled WGS sequence"/>
</dbReference>
<evidence type="ECO:0008006" key="3">
    <source>
        <dbReference type="Google" id="ProtNLM"/>
    </source>
</evidence>
<dbReference type="EMBL" id="LNTY01000015">
    <property type="protein sequence ID" value="KXF82854.1"/>
    <property type="molecule type" value="Genomic_DNA"/>
</dbReference>
<accession>A0A135IBY2</accession>
<reference evidence="1 2" key="1">
    <citation type="submission" date="2015-11" db="EMBL/GenBank/DDBJ databases">
        <title>Genomic Taxonomy of the Vibrionaceae.</title>
        <authorList>
            <person name="Gomez-Gil B."/>
            <person name="Enciso-Ibarra J."/>
        </authorList>
    </citation>
    <scope>NUCLEOTIDE SEQUENCE [LARGE SCALE GENOMIC DNA]</scope>
    <source>
        <strain evidence="1 2">CAIM 912</strain>
    </source>
</reference>
<dbReference type="RefSeq" id="WP_067412250.1">
    <property type="nucleotide sequence ID" value="NZ_LNTY01000015.1"/>
</dbReference>
<comment type="caution">
    <text evidence="1">The sequence shown here is derived from an EMBL/GenBank/DDBJ whole genome shotgun (WGS) entry which is preliminary data.</text>
</comment>
<organism evidence="1 2">
    <name type="scientific">Enterovibrio coralii</name>
    <dbReference type="NCBI Taxonomy" id="294935"/>
    <lineage>
        <taxon>Bacteria</taxon>
        <taxon>Pseudomonadati</taxon>
        <taxon>Pseudomonadota</taxon>
        <taxon>Gammaproteobacteria</taxon>
        <taxon>Vibrionales</taxon>
        <taxon>Vibrionaceae</taxon>
        <taxon>Enterovibrio</taxon>
    </lineage>
</organism>
<evidence type="ECO:0000313" key="2">
    <source>
        <dbReference type="Proteomes" id="UP000070529"/>
    </source>
</evidence>
<gene>
    <name evidence="1" type="ORF">ATN88_23600</name>
</gene>
<proteinExistence type="predicted"/>
<keyword evidence="2" id="KW-1185">Reference proteome</keyword>
<evidence type="ECO:0000313" key="1">
    <source>
        <dbReference type="EMBL" id="KXF82854.1"/>
    </source>
</evidence>
<dbReference type="AlphaFoldDB" id="A0A135IBY2"/>